<accession>A0A4Q7N375</accession>
<dbReference type="InterPro" id="IPR011990">
    <property type="entry name" value="TPR-like_helical_dom_sf"/>
</dbReference>
<organism evidence="1 2">
    <name type="scientific">Pseudobacter ginsenosidimutans</name>
    <dbReference type="NCBI Taxonomy" id="661488"/>
    <lineage>
        <taxon>Bacteria</taxon>
        <taxon>Pseudomonadati</taxon>
        <taxon>Bacteroidota</taxon>
        <taxon>Chitinophagia</taxon>
        <taxon>Chitinophagales</taxon>
        <taxon>Chitinophagaceae</taxon>
        <taxon>Pseudobacter</taxon>
    </lineage>
</organism>
<dbReference type="AlphaFoldDB" id="A0A4Q7N375"/>
<comment type="caution">
    <text evidence="1">The sequence shown here is derived from an EMBL/GenBank/DDBJ whole genome shotgun (WGS) entry which is preliminary data.</text>
</comment>
<gene>
    <name evidence="1" type="ORF">EV199_0517</name>
</gene>
<dbReference type="EMBL" id="SGXA01000001">
    <property type="protein sequence ID" value="RZS74668.1"/>
    <property type="molecule type" value="Genomic_DNA"/>
</dbReference>
<proteinExistence type="predicted"/>
<dbReference type="SUPFAM" id="SSF48452">
    <property type="entry name" value="TPR-like"/>
    <property type="match status" value="1"/>
</dbReference>
<reference evidence="1 2" key="1">
    <citation type="submission" date="2019-02" db="EMBL/GenBank/DDBJ databases">
        <title>Genomic Encyclopedia of Type Strains, Phase IV (KMG-IV): sequencing the most valuable type-strain genomes for metagenomic binning, comparative biology and taxonomic classification.</title>
        <authorList>
            <person name="Goeker M."/>
        </authorList>
    </citation>
    <scope>NUCLEOTIDE SEQUENCE [LARGE SCALE GENOMIC DNA]</scope>
    <source>
        <strain evidence="1 2">DSM 18116</strain>
    </source>
</reference>
<dbReference type="Proteomes" id="UP000293874">
    <property type="component" value="Unassembled WGS sequence"/>
</dbReference>
<keyword evidence="2" id="KW-1185">Reference proteome</keyword>
<evidence type="ECO:0000313" key="2">
    <source>
        <dbReference type="Proteomes" id="UP000293874"/>
    </source>
</evidence>
<evidence type="ECO:0000313" key="1">
    <source>
        <dbReference type="EMBL" id="RZS74668.1"/>
    </source>
</evidence>
<protein>
    <submittedName>
        <fullName evidence="1">Uncharacterized protein</fullName>
    </submittedName>
</protein>
<sequence length="134" mass="15251">MVVYATNARTNISGAKIVLKGLVKINCGKKMERIDKLRQMLASSPEDSFLNHALAMEMLALGQDAEARRVWETLLQRDPGYIGSYYQLAKLMERLGERTLALEWYERGLAAAQKASDRHAMNELRMAYDELLDE</sequence>
<dbReference type="Gene3D" id="1.25.40.10">
    <property type="entry name" value="Tetratricopeptide repeat domain"/>
    <property type="match status" value="1"/>
</dbReference>
<name>A0A4Q7N375_9BACT</name>